<feature type="transmembrane region" description="Helical" evidence="2">
    <location>
        <begin position="86"/>
        <end position="107"/>
    </location>
</feature>
<protein>
    <submittedName>
        <fullName evidence="3">Uncharacterized protein</fullName>
    </submittedName>
</protein>
<feature type="transmembrane region" description="Helical" evidence="2">
    <location>
        <begin position="161"/>
        <end position="179"/>
    </location>
</feature>
<keyword evidence="2" id="KW-1133">Transmembrane helix</keyword>
<dbReference type="EMBL" id="CP032630">
    <property type="protein sequence ID" value="AYF97685.1"/>
    <property type="molecule type" value="Genomic_DNA"/>
</dbReference>
<reference evidence="4" key="1">
    <citation type="submission" date="2018-09" db="EMBL/GenBank/DDBJ databases">
        <title>Genome sequencing of strain 2DFWR-13.</title>
        <authorList>
            <person name="Heo J."/>
            <person name="Kim S.-J."/>
            <person name="Kwon S.-W."/>
        </authorList>
    </citation>
    <scope>NUCLEOTIDE SEQUENCE [LARGE SCALE GENOMIC DNA]</scope>
    <source>
        <strain evidence="4">2DFWR-13</strain>
    </source>
</reference>
<feature type="transmembrane region" description="Helical" evidence="2">
    <location>
        <begin position="127"/>
        <end position="149"/>
    </location>
</feature>
<sequence>MTTTPEPTTPAEAEAAAPERRSRAATLSLYLTIGTLLAAALLGGYFIIIGDQANVAGRAWFTLFLVAAFAGAVVLDAYAAHGPNKWYLAASTIVNVVIVAVGLLKIWNGWLQPENTADPGVWIEQTGRLIAVIVLLRVALLVTQLYGLYFVSRAKSKATRYSSMVTILFVWVVALILAIPSAFPAPEWPDWWWRAAGAAALVAVVSLVIPLVVRAFEPKSPAPAVQAPAAGYGAPVQYVQQPVQYQPIPPGYAPVQQAPVAEVPPVPQAPVAEVPPVPQAPAAGEPAGEPGAPVPPQ</sequence>
<accession>A0A387B929</accession>
<dbReference type="KEGG" id="lyd:D7I47_05065"/>
<feature type="transmembrane region" description="Helical" evidence="2">
    <location>
        <begin position="191"/>
        <end position="213"/>
    </location>
</feature>
<evidence type="ECO:0000313" key="4">
    <source>
        <dbReference type="Proteomes" id="UP000278886"/>
    </source>
</evidence>
<feature type="transmembrane region" description="Helical" evidence="2">
    <location>
        <begin position="60"/>
        <end position="79"/>
    </location>
</feature>
<dbReference type="OrthoDB" id="5123637at2"/>
<feature type="region of interest" description="Disordered" evidence="1">
    <location>
        <begin position="271"/>
        <end position="297"/>
    </location>
</feature>
<feature type="compositionally biased region" description="Low complexity" evidence="1">
    <location>
        <begin position="280"/>
        <end position="291"/>
    </location>
</feature>
<evidence type="ECO:0000256" key="1">
    <source>
        <dbReference type="SAM" id="MobiDB-lite"/>
    </source>
</evidence>
<gene>
    <name evidence="3" type="ORF">D7I47_05065</name>
</gene>
<proteinExistence type="predicted"/>
<feature type="transmembrane region" description="Helical" evidence="2">
    <location>
        <begin position="27"/>
        <end position="48"/>
    </location>
</feature>
<organism evidence="3 4">
    <name type="scientific">Protaetiibacter intestinalis</name>
    <dbReference type="NCBI Taxonomy" id="2419774"/>
    <lineage>
        <taxon>Bacteria</taxon>
        <taxon>Bacillati</taxon>
        <taxon>Actinomycetota</taxon>
        <taxon>Actinomycetes</taxon>
        <taxon>Micrococcales</taxon>
        <taxon>Microbacteriaceae</taxon>
        <taxon>Protaetiibacter</taxon>
    </lineage>
</organism>
<evidence type="ECO:0000313" key="3">
    <source>
        <dbReference type="EMBL" id="AYF97685.1"/>
    </source>
</evidence>
<dbReference type="RefSeq" id="WP_120762034.1">
    <property type="nucleotide sequence ID" value="NZ_CP032630.1"/>
</dbReference>
<dbReference type="AlphaFoldDB" id="A0A387B929"/>
<name>A0A387B929_9MICO</name>
<keyword evidence="2" id="KW-0472">Membrane</keyword>
<evidence type="ECO:0000256" key="2">
    <source>
        <dbReference type="SAM" id="Phobius"/>
    </source>
</evidence>
<dbReference type="Proteomes" id="UP000278886">
    <property type="component" value="Chromosome"/>
</dbReference>
<keyword evidence="4" id="KW-1185">Reference proteome</keyword>
<keyword evidence="2" id="KW-0812">Transmembrane</keyword>